<dbReference type="Gene3D" id="3.20.20.80">
    <property type="entry name" value="Glycosidases"/>
    <property type="match status" value="1"/>
</dbReference>
<dbReference type="EMBL" id="JAGGNH010000003">
    <property type="protein sequence ID" value="KAJ0976996.1"/>
    <property type="molecule type" value="Genomic_DNA"/>
</dbReference>
<keyword evidence="4" id="KW-0326">Glycosidase</keyword>
<dbReference type="OrthoDB" id="774279at2759"/>
<evidence type="ECO:0000256" key="1">
    <source>
        <dbReference type="ARBA" id="ARBA00010838"/>
    </source>
</evidence>
<keyword evidence="2" id="KW-0732">Signal</keyword>
<dbReference type="GO" id="GO:0008422">
    <property type="term" value="F:beta-glucosidase activity"/>
    <property type="evidence" value="ECO:0007669"/>
    <property type="project" value="UniProtKB-ARBA"/>
</dbReference>
<dbReference type="PROSITE" id="PS00653">
    <property type="entry name" value="GLYCOSYL_HYDROL_F1_2"/>
    <property type="match status" value="1"/>
</dbReference>
<dbReference type="GO" id="GO:0033907">
    <property type="term" value="F:beta-D-fucosidase activity"/>
    <property type="evidence" value="ECO:0007669"/>
    <property type="project" value="UniProtKB-ARBA"/>
</dbReference>
<dbReference type="GO" id="GO:0005975">
    <property type="term" value="P:carbohydrate metabolic process"/>
    <property type="evidence" value="ECO:0007669"/>
    <property type="project" value="InterPro"/>
</dbReference>
<protein>
    <recommendedName>
        <fullName evidence="8">Beta-glucosidase</fullName>
    </recommendedName>
</protein>
<dbReference type="GO" id="GO:0004565">
    <property type="term" value="F:beta-galactosidase activity"/>
    <property type="evidence" value="ECO:0007669"/>
    <property type="project" value="UniProtKB-ARBA"/>
</dbReference>
<comment type="similarity">
    <text evidence="1 5">Belongs to the glycosyl hydrolase 1 family.</text>
</comment>
<gene>
    <name evidence="6" type="ORF">J5N97_012470</name>
</gene>
<dbReference type="Proteomes" id="UP001085076">
    <property type="component" value="Miscellaneous, Linkage group lg03"/>
</dbReference>
<evidence type="ECO:0000256" key="3">
    <source>
        <dbReference type="ARBA" id="ARBA00022801"/>
    </source>
</evidence>
<reference evidence="6" key="2">
    <citation type="journal article" date="2022" name="Hortic Res">
        <title>The genome of Dioscorea zingiberensis sheds light on the biosynthesis, origin and evolution of the medicinally important diosgenin saponins.</title>
        <authorList>
            <person name="Li Y."/>
            <person name="Tan C."/>
            <person name="Li Z."/>
            <person name="Guo J."/>
            <person name="Li S."/>
            <person name="Chen X."/>
            <person name="Wang C."/>
            <person name="Dai X."/>
            <person name="Yang H."/>
            <person name="Song W."/>
            <person name="Hou L."/>
            <person name="Xu J."/>
            <person name="Tong Z."/>
            <person name="Xu A."/>
            <person name="Yuan X."/>
            <person name="Wang W."/>
            <person name="Yang Q."/>
            <person name="Chen L."/>
            <person name="Sun Z."/>
            <person name="Wang K."/>
            <person name="Pan B."/>
            <person name="Chen J."/>
            <person name="Bao Y."/>
            <person name="Liu F."/>
            <person name="Qi X."/>
            <person name="Gang D.R."/>
            <person name="Wen J."/>
            <person name="Li J."/>
        </authorList>
    </citation>
    <scope>NUCLEOTIDE SEQUENCE</scope>
    <source>
        <strain evidence="6">Dzin_1.0</strain>
    </source>
</reference>
<dbReference type="PANTHER" id="PTHR10353:SF137">
    <property type="entry name" value="MYROSINASE 3-RELATED"/>
    <property type="match status" value="1"/>
</dbReference>
<evidence type="ECO:0000256" key="2">
    <source>
        <dbReference type="ARBA" id="ARBA00022729"/>
    </source>
</evidence>
<dbReference type="PRINTS" id="PR00131">
    <property type="entry name" value="GLHYDRLASE1"/>
</dbReference>
<sequence>MSLTSLPLSSNFPSSYSFTSPIFSGNPYLILPSVKDSKLPHQISKKKSTSLHIVCLRGSFITTNETAAAQTAPSLTLGRHSFPPGFTFGAASSAYQIEGAWNEGGRGPSIWDTFCHEHPEKIADRSNANVAVDSYHRYEEDVKLLKDMNVDAYRFSISWSRILPTGSLKGGVNQDGLNYYNDLINELLANGITPYATLFHWDVPQGLEDKYNGFLDKRIVNDFKGYCEVCFHEFGDRVKYWITLNEPWSFVSLGYGLGTHAPGRCSPSFGCSVGNSAIEPYIAGHNLILAHANAYRLYKEKYQKTQGGQIGITVNSLWYVPYDQTHENKEAANRLMDFMLGWYMDPLVRGDYPFNMKALVRERLPAFSKEESEMITKSFDFIGINYYSAMYGRSQTFSIETVPYLSIFDAWAEQLTSKDNVNIGPSNGSWLYIYPKGLKELLLFMKKRYGNPPVYITENGYSYVDKHDMSMEEAISDEIRRSYHALHLAQVRDAIADGADVKGYFAWSLTDNFEWEHGFTERFGLAYIDYNTLERTPKDSAKWFSKILEK</sequence>
<dbReference type="InterPro" id="IPR017853">
    <property type="entry name" value="GH"/>
</dbReference>
<comment type="caution">
    <text evidence="6">The sequence shown here is derived from an EMBL/GenBank/DDBJ whole genome shotgun (WGS) entry which is preliminary data.</text>
</comment>
<name>A0A9D5HHR4_9LILI</name>
<evidence type="ECO:0000313" key="6">
    <source>
        <dbReference type="EMBL" id="KAJ0976996.1"/>
    </source>
</evidence>
<evidence type="ECO:0000256" key="4">
    <source>
        <dbReference type="ARBA" id="ARBA00023295"/>
    </source>
</evidence>
<dbReference type="PANTHER" id="PTHR10353">
    <property type="entry name" value="GLYCOSYL HYDROLASE"/>
    <property type="match status" value="1"/>
</dbReference>
<organism evidence="6 7">
    <name type="scientific">Dioscorea zingiberensis</name>
    <dbReference type="NCBI Taxonomy" id="325984"/>
    <lineage>
        <taxon>Eukaryota</taxon>
        <taxon>Viridiplantae</taxon>
        <taxon>Streptophyta</taxon>
        <taxon>Embryophyta</taxon>
        <taxon>Tracheophyta</taxon>
        <taxon>Spermatophyta</taxon>
        <taxon>Magnoliopsida</taxon>
        <taxon>Liliopsida</taxon>
        <taxon>Dioscoreales</taxon>
        <taxon>Dioscoreaceae</taxon>
        <taxon>Dioscorea</taxon>
    </lineage>
</organism>
<dbReference type="Pfam" id="PF00232">
    <property type="entry name" value="Glyco_hydro_1"/>
    <property type="match status" value="1"/>
</dbReference>
<keyword evidence="3" id="KW-0378">Hydrolase</keyword>
<evidence type="ECO:0000256" key="5">
    <source>
        <dbReference type="RuleBase" id="RU003690"/>
    </source>
</evidence>
<accession>A0A9D5HHR4</accession>
<dbReference type="InterPro" id="IPR033132">
    <property type="entry name" value="GH_1_N_CS"/>
</dbReference>
<reference evidence="6" key="1">
    <citation type="submission" date="2021-03" db="EMBL/GenBank/DDBJ databases">
        <authorList>
            <person name="Li Z."/>
            <person name="Yang C."/>
        </authorList>
    </citation>
    <scope>NUCLEOTIDE SEQUENCE</scope>
    <source>
        <strain evidence="6">Dzin_1.0</strain>
        <tissue evidence="6">Leaf</tissue>
    </source>
</reference>
<evidence type="ECO:0000313" key="7">
    <source>
        <dbReference type="Proteomes" id="UP001085076"/>
    </source>
</evidence>
<proteinExistence type="inferred from homology"/>
<keyword evidence="7" id="KW-1185">Reference proteome</keyword>
<dbReference type="InterPro" id="IPR001360">
    <property type="entry name" value="Glyco_hydro_1"/>
</dbReference>
<dbReference type="FunFam" id="3.20.20.80:FF:000020">
    <property type="entry name" value="Beta-glucosidase 12"/>
    <property type="match status" value="1"/>
</dbReference>
<evidence type="ECO:0008006" key="8">
    <source>
        <dbReference type="Google" id="ProtNLM"/>
    </source>
</evidence>
<dbReference type="AlphaFoldDB" id="A0A9D5HHR4"/>
<dbReference type="SUPFAM" id="SSF51445">
    <property type="entry name" value="(Trans)glycosidases"/>
    <property type="match status" value="1"/>
</dbReference>